<dbReference type="OrthoDB" id="3380325at2"/>
<sequence>MSYDMFVQRFEQGDVAPLAGDAFLAVFEPRVDRREPEHSYWHISADDGGTADVYATLAGGTLGSLMISRFSAGAVLDMLVKFIGLADAVVLPPGCPTLLAHEGQRHHLPTELRADAVVVQAGADVERVLQSC</sequence>
<dbReference type="eggNOG" id="ENOG5032EET">
    <property type="taxonomic scope" value="Bacteria"/>
</dbReference>
<reference evidence="2" key="1">
    <citation type="journal article" date="2012" name="J. Bacteriol.">
        <title>Genome Sequence of Micromonospora lupini Lupac 08, Isolated from Root Nodules of Lupinus angustifolius.</title>
        <authorList>
            <person name="Alonso-Vega P."/>
            <person name="Normand P."/>
            <person name="Bacigalupe R."/>
            <person name="Pujic P."/>
            <person name="Lajus A."/>
            <person name="Vallenet D."/>
            <person name="Carro L."/>
            <person name="Coll P."/>
            <person name="Trujillo M.E."/>
        </authorList>
    </citation>
    <scope>NUCLEOTIDE SEQUENCE [LARGE SCALE GENOMIC DNA]</scope>
    <source>
        <strain evidence="2">Lupac 08</strain>
    </source>
</reference>
<protein>
    <submittedName>
        <fullName evidence="1">Uncharacterized protein</fullName>
    </submittedName>
</protein>
<dbReference type="AlphaFoldDB" id="I0L9I3"/>
<name>I0L9I3_9ACTN</name>
<organism evidence="1 2">
    <name type="scientific">Micromonospora lupini str. Lupac 08</name>
    <dbReference type="NCBI Taxonomy" id="1150864"/>
    <lineage>
        <taxon>Bacteria</taxon>
        <taxon>Bacillati</taxon>
        <taxon>Actinomycetota</taxon>
        <taxon>Actinomycetes</taxon>
        <taxon>Micromonosporales</taxon>
        <taxon>Micromonosporaceae</taxon>
        <taxon>Micromonospora</taxon>
    </lineage>
</organism>
<accession>I0L9I3</accession>
<dbReference type="Proteomes" id="UP000003448">
    <property type="component" value="Unassembled WGS sequence"/>
</dbReference>
<proteinExistence type="predicted"/>
<dbReference type="RefSeq" id="WP_007463477.1">
    <property type="nucleotide sequence ID" value="NZ_HF570108.1"/>
</dbReference>
<keyword evidence="2" id="KW-1185">Reference proteome</keyword>
<comment type="caution">
    <text evidence="1">The sequence shown here is derived from an EMBL/GenBank/DDBJ whole genome shotgun (WGS) entry which is preliminary data.</text>
</comment>
<evidence type="ECO:0000313" key="2">
    <source>
        <dbReference type="Proteomes" id="UP000003448"/>
    </source>
</evidence>
<dbReference type="EMBL" id="CAIE01000039">
    <property type="protein sequence ID" value="CCH20480.1"/>
    <property type="molecule type" value="Genomic_DNA"/>
</dbReference>
<gene>
    <name evidence="1" type="ORF">MILUP08_45362</name>
</gene>
<dbReference type="STRING" id="1150864.MILUP08_45362"/>
<evidence type="ECO:0000313" key="1">
    <source>
        <dbReference type="EMBL" id="CCH20480.1"/>
    </source>
</evidence>